<dbReference type="Gene3D" id="3.40.30.10">
    <property type="entry name" value="Glutaredoxin"/>
    <property type="match status" value="1"/>
</dbReference>
<evidence type="ECO:0000259" key="6">
    <source>
        <dbReference type="PROSITE" id="PS51352"/>
    </source>
</evidence>
<dbReference type="Pfam" id="PF02630">
    <property type="entry name" value="SCO1-SenC"/>
    <property type="match status" value="1"/>
</dbReference>
<keyword evidence="2 3" id="KW-0186">Copper</keyword>
<name>A0A3E1YH92_9BACT</name>
<feature type="domain" description="Thioredoxin" evidence="6">
    <location>
        <begin position="52"/>
        <end position="214"/>
    </location>
</feature>
<feature type="binding site" evidence="3">
    <location>
        <position position="90"/>
    </location>
    <ligand>
        <name>Cu cation</name>
        <dbReference type="ChEBI" id="CHEBI:23378"/>
    </ligand>
</feature>
<keyword evidence="5" id="KW-0812">Transmembrane</keyword>
<evidence type="ECO:0000256" key="4">
    <source>
        <dbReference type="PIRSR" id="PIRSR603782-2"/>
    </source>
</evidence>
<gene>
    <name evidence="7" type="ORF">DVR12_02040</name>
</gene>
<dbReference type="PANTHER" id="PTHR12151:SF25">
    <property type="entry name" value="LINALOOL DEHYDRATASE_ISOMERASE DOMAIN-CONTAINING PROTEIN"/>
    <property type="match status" value="1"/>
</dbReference>
<dbReference type="PROSITE" id="PS51352">
    <property type="entry name" value="THIOREDOXIN_2"/>
    <property type="match status" value="1"/>
</dbReference>
<dbReference type="GO" id="GO:0046872">
    <property type="term" value="F:metal ion binding"/>
    <property type="evidence" value="ECO:0007669"/>
    <property type="project" value="UniProtKB-KW"/>
</dbReference>
<dbReference type="RefSeq" id="WP_116973781.1">
    <property type="nucleotide sequence ID" value="NZ_QPMM01000001.1"/>
</dbReference>
<keyword evidence="5" id="KW-1133">Transmembrane helix</keyword>
<dbReference type="EMBL" id="QPMM01000001">
    <property type="protein sequence ID" value="RFS26590.1"/>
    <property type="molecule type" value="Genomic_DNA"/>
</dbReference>
<organism evidence="7 8">
    <name type="scientific">Chitinophaga silvatica</name>
    <dbReference type="NCBI Taxonomy" id="2282649"/>
    <lineage>
        <taxon>Bacteria</taxon>
        <taxon>Pseudomonadati</taxon>
        <taxon>Bacteroidota</taxon>
        <taxon>Chitinophagia</taxon>
        <taxon>Chitinophagales</taxon>
        <taxon>Chitinophagaceae</taxon>
        <taxon>Chitinophaga</taxon>
    </lineage>
</organism>
<dbReference type="InterPro" id="IPR036249">
    <property type="entry name" value="Thioredoxin-like_sf"/>
</dbReference>
<evidence type="ECO:0000313" key="7">
    <source>
        <dbReference type="EMBL" id="RFS26590.1"/>
    </source>
</evidence>
<feature type="disulfide bond" description="Redox-active" evidence="4">
    <location>
        <begin position="90"/>
        <end position="94"/>
    </location>
</feature>
<comment type="similarity">
    <text evidence="1">Belongs to the SCO1/2 family.</text>
</comment>
<evidence type="ECO:0000256" key="5">
    <source>
        <dbReference type="SAM" id="Phobius"/>
    </source>
</evidence>
<reference evidence="7 8" key="1">
    <citation type="submission" date="2018-07" db="EMBL/GenBank/DDBJ databases">
        <title>Chitinophaga K2CV101002-2 sp. nov., isolated from a monsoon evergreen broad-leaved forest soil.</title>
        <authorList>
            <person name="Lv Y."/>
        </authorList>
    </citation>
    <scope>NUCLEOTIDE SEQUENCE [LARGE SCALE GENOMIC DNA]</scope>
    <source>
        <strain evidence="7 8">GDMCC 1.1288</strain>
    </source>
</reference>
<sequence length="216" mass="24780">MKRLYLQITHSWKIALTGLLILPLVAYGIVHWIEKKYASLPYYGPNNVITDQANAVRLPNFTFQDQYNEVINNQSIQNKIVLANFFFTSCPTVCPKMLAQLKRVIDICNQPTLIILSLTVDPQHDSISVLQRYSKKHNLPTTWKLLTGNKKSLYYFARKGLFITATDGDGGPTDFIHSNYIVLLDQQQKIRGYYLGTSENEMNDLIADIKNLQHEQ</sequence>
<keyword evidence="3" id="KW-0479">Metal-binding</keyword>
<evidence type="ECO:0000256" key="1">
    <source>
        <dbReference type="ARBA" id="ARBA00010996"/>
    </source>
</evidence>
<proteinExistence type="inferred from homology"/>
<dbReference type="PANTHER" id="PTHR12151">
    <property type="entry name" value="ELECTRON TRANSPORT PROTIN SCO1/SENC FAMILY MEMBER"/>
    <property type="match status" value="1"/>
</dbReference>
<protein>
    <submittedName>
        <fullName evidence="7">SCO family protein</fullName>
    </submittedName>
</protein>
<evidence type="ECO:0000313" key="8">
    <source>
        <dbReference type="Proteomes" id="UP000260644"/>
    </source>
</evidence>
<keyword evidence="8" id="KW-1185">Reference proteome</keyword>
<feature type="binding site" evidence="3">
    <location>
        <position position="177"/>
    </location>
    <ligand>
        <name>Cu cation</name>
        <dbReference type="ChEBI" id="CHEBI:23378"/>
    </ligand>
</feature>
<evidence type="ECO:0000256" key="3">
    <source>
        <dbReference type="PIRSR" id="PIRSR603782-1"/>
    </source>
</evidence>
<dbReference type="InterPro" id="IPR003782">
    <property type="entry name" value="SCO1/SenC"/>
</dbReference>
<keyword evidence="5" id="KW-0472">Membrane</keyword>
<accession>A0A3E1YH92</accession>
<evidence type="ECO:0000256" key="2">
    <source>
        <dbReference type="ARBA" id="ARBA00023008"/>
    </source>
</evidence>
<dbReference type="InterPro" id="IPR013766">
    <property type="entry name" value="Thioredoxin_domain"/>
</dbReference>
<keyword evidence="4" id="KW-1015">Disulfide bond</keyword>
<comment type="caution">
    <text evidence="7">The sequence shown here is derived from an EMBL/GenBank/DDBJ whole genome shotgun (WGS) entry which is preliminary data.</text>
</comment>
<feature type="transmembrane region" description="Helical" evidence="5">
    <location>
        <begin position="12"/>
        <end position="33"/>
    </location>
</feature>
<dbReference type="SUPFAM" id="SSF52833">
    <property type="entry name" value="Thioredoxin-like"/>
    <property type="match status" value="1"/>
</dbReference>
<dbReference type="Proteomes" id="UP000260644">
    <property type="component" value="Unassembled WGS sequence"/>
</dbReference>
<feature type="binding site" evidence="3">
    <location>
        <position position="94"/>
    </location>
    <ligand>
        <name>Cu cation</name>
        <dbReference type="ChEBI" id="CHEBI:23378"/>
    </ligand>
</feature>
<dbReference type="CDD" id="cd02968">
    <property type="entry name" value="SCO"/>
    <property type="match status" value="1"/>
</dbReference>
<dbReference type="OrthoDB" id="9811998at2"/>
<dbReference type="AlphaFoldDB" id="A0A3E1YH92"/>